<dbReference type="OrthoDB" id="15472at10239"/>
<dbReference type="SUPFAM" id="SSF56436">
    <property type="entry name" value="C-type lectin-like"/>
    <property type="match status" value="1"/>
</dbReference>
<dbReference type="GeneID" id="18158335"/>
<dbReference type="RefSeq" id="YP_008658548.1">
    <property type="nucleotide sequence ID" value="NC_022563.1"/>
</dbReference>
<dbReference type="InterPro" id="IPR001304">
    <property type="entry name" value="C-type_lectin-like"/>
</dbReference>
<dbReference type="Proteomes" id="UP000144311">
    <property type="component" value="Segment"/>
</dbReference>
<evidence type="ECO:0000259" key="1">
    <source>
        <dbReference type="Pfam" id="PF00059"/>
    </source>
</evidence>
<dbReference type="EMBL" id="HE601899">
    <property type="protein sequence ID" value="CCD83306.1"/>
    <property type="molecule type" value="Genomic_DNA"/>
</dbReference>
<organism evidence="2">
    <name type="scientific">Squirrelpox virus</name>
    <dbReference type="NCBI Taxonomy" id="240426"/>
    <lineage>
        <taxon>Viruses</taxon>
        <taxon>Varidnaviria</taxon>
        <taxon>Bamfordvirae</taxon>
        <taxon>Nucleocytoviricota</taxon>
        <taxon>Pokkesviricetes</taxon>
        <taxon>Chitovirales</taxon>
        <taxon>Poxviridae</taxon>
        <taxon>Chordopoxvirinae</taxon>
        <taxon>Sciuripoxvirus</taxon>
        <taxon>Sciuripoxvirus squirrelpox</taxon>
    </lineage>
</organism>
<dbReference type="InterPro" id="IPR016187">
    <property type="entry name" value="CTDL_fold"/>
</dbReference>
<evidence type="ECO:0000313" key="3">
    <source>
        <dbReference type="EMBL" id="CCD83306.1"/>
    </source>
</evidence>
<reference evidence="3 4" key="2">
    <citation type="submission" date="2011-10" db="EMBL/GenBank/DDBJ databases">
        <authorList>
            <person name="Darby A."/>
        </authorList>
    </citation>
    <scope>NUCLEOTIDE SEQUENCE [LARGE SCALE GENOMIC DNA]</scope>
    <source>
        <strain evidence="3">Red squirrel UK</strain>
    </source>
</reference>
<reference evidence="3 4" key="3">
    <citation type="submission" date="2013-10" db="EMBL/GenBank/DDBJ databases">
        <title>The genome of epidemic Squirrel Poxvirus reveals novel virulence genes.</title>
        <authorList>
            <person name="Darby A.C."/>
            <person name="McInnes C.J."/>
            <person name="Kjaer K.H."/>
            <person name="Wood A.R."/>
            <person name="Hughes M."/>
            <person name="Martensen P.M."/>
            <person name="Radford A.D."/>
            <person name="Hall N."/>
            <person name="Chantrey J."/>
        </authorList>
    </citation>
    <scope>NUCLEOTIDE SEQUENCE [LARGE SCALE GENOMIC DNA]</scope>
    <source>
        <strain evidence="3">Red squirrel UK</strain>
    </source>
</reference>
<feature type="domain" description="C-type lectin" evidence="1">
    <location>
        <begin position="69"/>
        <end position="180"/>
    </location>
</feature>
<accession>Q1HTR2</accession>
<dbReference type="InterPro" id="IPR016186">
    <property type="entry name" value="C-type_lectin-like/link_sf"/>
</dbReference>
<gene>
    <name evidence="2" type="primary">C1R</name>
    <name evidence="3" type="synonym">A34R</name>
    <name evidence="3" type="ORF">SQPV_1230</name>
</gene>
<protein>
    <submittedName>
        <fullName evidence="2">C1R</fullName>
    </submittedName>
    <submittedName>
        <fullName evidence="3">EEV protein</fullName>
    </submittedName>
</protein>
<name>Q1HTR2_9POXV</name>
<proteinExistence type="predicted"/>
<dbReference type="Pfam" id="PF00059">
    <property type="entry name" value="Lectin_C"/>
    <property type="match status" value="1"/>
</dbReference>
<evidence type="ECO:0000313" key="4">
    <source>
        <dbReference type="Proteomes" id="UP000144311"/>
    </source>
</evidence>
<dbReference type="EMBL" id="AH015635">
    <property type="protein sequence ID" value="ABD51474.1"/>
    <property type="molecule type" value="Genomic_DNA"/>
</dbReference>
<evidence type="ECO:0000313" key="2">
    <source>
        <dbReference type="EMBL" id="ABD51474.1"/>
    </source>
</evidence>
<dbReference type="KEGG" id="vg:18158335"/>
<keyword evidence="4" id="KW-1185">Reference proteome</keyword>
<reference evidence="2" key="1">
    <citation type="journal article" date="2006" name="J. Gen. Virol.">
        <title>Genomic characterization of a novel poxvirus contributing to the decline of the red squirrel (Sciurus vulgaris) in the UK.</title>
        <authorList>
            <person name="McInnes C.J."/>
            <person name="Wood A.R."/>
            <person name="Thomas K."/>
            <person name="Sainsbury A.W."/>
            <person name="Gurnell J."/>
            <person name="Dein F.J."/>
            <person name="Nettleton P.F."/>
        </authorList>
    </citation>
    <scope>NUCLEOTIDE SEQUENCE</scope>
    <source>
        <strain evidence="2">1296/99</strain>
    </source>
</reference>
<sequence length="186" mass="20489">MAMMNMNRQSSDKLKKCTLPAAVVVVLTTILGGLGAGLRYGSDIFTMAACEDGWTSFNGYCYIYAGAAMAMEAAIMRCESMRAHLPIPYYKHAQVVAMTLNKDKFWTGLKMQNATNSWHNVKDMATVADASGKPHHHGVDSNRYKYAPIHQPGKGDCAVSLSGVVMQHHCEDTSVNVVCSRRFYNK</sequence>
<dbReference type="Gene3D" id="3.10.100.10">
    <property type="entry name" value="Mannose-Binding Protein A, subunit A"/>
    <property type="match status" value="1"/>
</dbReference>